<evidence type="ECO:0000313" key="9">
    <source>
        <dbReference type="Proteomes" id="UP001286174"/>
    </source>
</evidence>
<evidence type="ECO:0000256" key="6">
    <source>
        <dbReference type="ARBA" id="ARBA00023136"/>
    </source>
</evidence>
<dbReference type="AlphaFoldDB" id="A0AB35U6I6"/>
<dbReference type="PANTHER" id="PTHR43549">
    <property type="entry name" value="MULTIDRUG RESISTANCE PROTEIN YPNP-RELATED"/>
    <property type="match status" value="1"/>
</dbReference>
<evidence type="ECO:0000256" key="2">
    <source>
        <dbReference type="ARBA" id="ARBA00022448"/>
    </source>
</evidence>
<feature type="transmembrane region" description="Helical" evidence="7">
    <location>
        <begin position="272"/>
        <end position="299"/>
    </location>
</feature>
<dbReference type="GO" id="GO:0015297">
    <property type="term" value="F:antiporter activity"/>
    <property type="evidence" value="ECO:0007669"/>
    <property type="project" value="InterPro"/>
</dbReference>
<name>A0AB35U6I6_9FIRM</name>
<keyword evidence="4 7" id="KW-0812">Transmembrane</keyword>
<keyword evidence="2" id="KW-0813">Transport</keyword>
<evidence type="ECO:0000256" key="5">
    <source>
        <dbReference type="ARBA" id="ARBA00022989"/>
    </source>
</evidence>
<sequence length="455" mass="49592">MNTKNDMLEGKIGRQILLFFFPIMFGSLFQQLYNTVDAIVVGNFVGKEALGAVGGSTGTVINLLVGFVVGLSSGATVVIAQYYGSRQEEGVRKAVDSSMYLSLILGIVFTIGGILLAPSILHLLKVPDSIYGYSLIYMRLYLAGMVPSLIYNNGAGILRAVGDSKRPLYFLVASCLTNIILDILFVVGFHWSVAGAAIATVLSEVVSCALTLWVLARTEDIYAFKMRDLSVDWKVLASVIVIGFPVGIQSCLYSIANLFIQSSVNGYGTDTVAAFTAFGKIDALFWNSSAALGQAVLTFCGQNFGAGKIDRVKKGIHRGLLMYVIGAGAISLGCMLLGRWIYRLFTPDAGVINIGMQMLWYMCPFWVTFCGVEILSSSMRACGDSIVPMAMTAIGVGAFRILWILFFPASRLFDTLVCYPISWIATSIMFFLYYFQGGWLKRAVRQREKLMAAAK</sequence>
<dbReference type="GO" id="GO:0042910">
    <property type="term" value="F:xenobiotic transmembrane transporter activity"/>
    <property type="evidence" value="ECO:0007669"/>
    <property type="project" value="InterPro"/>
</dbReference>
<accession>A0AB35U6I6</accession>
<feature type="transmembrane region" description="Helical" evidence="7">
    <location>
        <begin position="387"/>
        <end position="406"/>
    </location>
</feature>
<evidence type="ECO:0000256" key="4">
    <source>
        <dbReference type="ARBA" id="ARBA00022692"/>
    </source>
</evidence>
<evidence type="ECO:0000256" key="1">
    <source>
        <dbReference type="ARBA" id="ARBA00004651"/>
    </source>
</evidence>
<protein>
    <submittedName>
        <fullName evidence="8">MATE family efflux transporter</fullName>
    </submittedName>
</protein>
<gene>
    <name evidence="8" type="ORF">MOZ60_10910</name>
</gene>
<evidence type="ECO:0000256" key="7">
    <source>
        <dbReference type="SAM" id="Phobius"/>
    </source>
</evidence>
<dbReference type="InterPro" id="IPR002528">
    <property type="entry name" value="MATE_fam"/>
</dbReference>
<organism evidence="8 9">
    <name type="scientific">Grylomicrobium aquisgranensis</name>
    <dbReference type="NCBI Taxonomy" id="2926318"/>
    <lineage>
        <taxon>Bacteria</taxon>
        <taxon>Bacillati</taxon>
        <taxon>Bacillota</taxon>
        <taxon>Erysipelotrichia</taxon>
        <taxon>Erysipelotrichales</taxon>
        <taxon>Erysipelotrichaceae</taxon>
        <taxon>Grylomicrobium</taxon>
    </lineage>
</organism>
<feature type="transmembrane region" description="Helical" evidence="7">
    <location>
        <begin position="100"/>
        <end position="121"/>
    </location>
</feature>
<dbReference type="PANTHER" id="PTHR43549:SF3">
    <property type="entry name" value="MULTIDRUG RESISTANCE PROTEIN YPNP-RELATED"/>
    <property type="match status" value="1"/>
</dbReference>
<dbReference type="Pfam" id="PF01554">
    <property type="entry name" value="MatE"/>
    <property type="match status" value="2"/>
</dbReference>
<reference evidence="8 9" key="1">
    <citation type="submission" date="2022-03" db="EMBL/GenBank/DDBJ databases">
        <title>Novel taxa within the pig intestine.</title>
        <authorList>
            <person name="Wylensek D."/>
            <person name="Bishof K."/>
            <person name="Afrizal A."/>
            <person name="Clavel T."/>
        </authorList>
    </citation>
    <scope>NUCLEOTIDE SEQUENCE [LARGE SCALE GENOMIC DNA]</scope>
    <source>
        <strain evidence="8 9">CLA-KB-P133</strain>
    </source>
</reference>
<dbReference type="GO" id="GO:0005886">
    <property type="term" value="C:plasma membrane"/>
    <property type="evidence" value="ECO:0007669"/>
    <property type="project" value="UniProtKB-SubCell"/>
</dbReference>
<keyword evidence="6 7" id="KW-0472">Membrane</keyword>
<comment type="caution">
    <text evidence="8">The sequence shown here is derived from an EMBL/GenBank/DDBJ whole genome shotgun (WGS) entry which is preliminary data.</text>
</comment>
<feature type="transmembrane region" description="Helical" evidence="7">
    <location>
        <begin position="12"/>
        <end position="33"/>
    </location>
</feature>
<feature type="transmembrane region" description="Helical" evidence="7">
    <location>
        <begin position="320"/>
        <end position="342"/>
    </location>
</feature>
<keyword evidence="3" id="KW-1003">Cell membrane</keyword>
<dbReference type="InterPro" id="IPR048279">
    <property type="entry name" value="MdtK-like"/>
</dbReference>
<feature type="transmembrane region" description="Helical" evidence="7">
    <location>
        <begin position="412"/>
        <end position="435"/>
    </location>
</feature>
<feature type="transmembrane region" description="Helical" evidence="7">
    <location>
        <begin position="235"/>
        <end position="260"/>
    </location>
</feature>
<feature type="transmembrane region" description="Helical" evidence="7">
    <location>
        <begin position="193"/>
        <end position="215"/>
    </location>
</feature>
<dbReference type="RefSeq" id="WP_108774445.1">
    <property type="nucleotide sequence ID" value="NZ_JALBUR010000051.1"/>
</dbReference>
<dbReference type="NCBIfam" id="TIGR00797">
    <property type="entry name" value="matE"/>
    <property type="match status" value="1"/>
</dbReference>
<dbReference type="PIRSF" id="PIRSF006603">
    <property type="entry name" value="DinF"/>
    <property type="match status" value="1"/>
</dbReference>
<comment type="subcellular location">
    <subcellularLocation>
        <location evidence="1">Cell membrane</location>
        <topology evidence="1">Multi-pass membrane protein</topology>
    </subcellularLocation>
</comment>
<keyword evidence="5 7" id="KW-1133">Transmembrane helix</keyword>
<evidence type="ECO:0000313" key="8">
    <source>
        <dbReference type="EMBL" id="MDX8420595.1"/>
    </source>
</evidence>
<evidence type="ECO:0000256" key="3">
    <source>
        <dbReference type="ARBA" id="ARBA00022475"/>
    </source>
</evidence>
<feature type="transmembrane region" description="Helical" evidence="7">
    <location>
        <begin position="60"/>
        <end position="80"/>
    </location>
</feature>
<feature type="transmembrane region" description="Helical" evidence="7">
    <location>
        <begin position="354"/>
        <end position="375"/>
    </location>
</feature>
<dbReference type="InterPro" id="IPR052031">
    <property type="entry name" value="Membrane_Transporter-Flippase"/>
</dbReference>
<dbReference type="EMBL" id="JALBUR010000051">
    <property type="protein sequence ID" value="MDX8420595.1"/>
    <property type="molecule type" value="Genomic_DNA"/>
</dbReference>
<dbReference type="CDD" id="cd13138">
    <property type="entry name" value="MATE_yoeA_like"/>
    <property type="match status" value="1"/>
</dbReference>
<feature type="transmembrane region" description="Helical" evidence="7">
    <location>
        <begin position="141"/>
        <end position="161"/>
    </location>
</feature>
<dbReference type="Proteomes" id="UP001286174">
    <property type="component" value="Unassembled WGS sequence"/>
</dbReference>
<keyword evidence="9" id="KW-1185">Reference proteome</keyword>
<feature type="transmembrane region" description="Helical" evidence="7">
    <location>
        <begin position="168"/>
        <end position="187"/>
    </location>
</feature>
<proteinExistence type="predicted"/>